<dbReference type="Gene3D" id="1.10.10.10">
    <property type="entry name" value="Winged helix-like DNA-binding domain superfamily/Winged helix DNA-binding domain"/>
    <property type="match status" value="1"/>
</dbReference>
<dbReference type="Proteomes" id="UP001235840">
    <property type="component" value="Unassembled WGS sequence"/>
</dbReference>
<dbReference type="PANTHER" id="PTHR43252">
    <property type="entry name" value="TRANSCRIPTIONAL REGULATOR YQJI"/>
    <property type="match status" value="1"/>
</dbReference>
<dbReference type="InterPro" id="IPR036388">
    <property type="entry name" value="WH-like_DNA-bd_sf"/>
</dbReference>
<keyword evidence="3" id="KW-1185">Reference proteome</keyword>
<dbReference type="Pfam" id="PF03551">
    <property type="entry name" value="PadR"/>
    <property type="match status" value="1"/>
</dbReference>
<organism evidence="2 3">
    <name type="scientific">Caldalkalibacillus horti</name>
    <dbReference type="NCBI Taxonomy" id="77523"/>
    <lineage>
        <taxon>Bacteria</taxon>
        <taxon>Bacillati</taxon>
        <taxon>Bacillota</taxon>
        <taxon>Bacilli</taxon>
        <taxon>Bacillales</taxon>
        <taxon>Bacillaceae</taxon>
        <taxon>Caldalkalibacillus</taxon>
    </lineage>
</organism>
<feature type="domain" description="Transcription regulator PadR N-terminal" evidence="1">
    <location>
        <begin position="6"/>
        <end position="80"/>
    </location>
</feature>
<dbReference type="InterPro" id="IPR036390">
    <property type="entry name" value="WH_DNA-bd_sf"/>
</dbReference>
<gene>
    <name evidence="2" type="ORF">J2S11_004230</name>
</gene>
<protein>
    <submittedName>
        <fullName evidence="2">DNA-binding PadR family transcriptional regulator</fullName>
    </submittedName>
</protein>
<accession>A0ABT9W4V5</accession>
<sequence>MTRLMVLGLLTLKPMTGYEMQQLLQQSQTDQWAGILPGSIYHALKKLDKEGLVEIESIGHTGNRAKAVYQITAAGREAFTELLLITLQDSSVLFPTGMYTALSFIEALPVEDALKAIDLQKSSIEASYKNMKDGEELKKEYGQLNSFALLTFENIYAHYRIQLDFLAKLKELLLAQQTNRKGEGKG</sequence>
<evidence type="ECO:0000313" key="2">
    <source>
        <dbReference type="EMBL" id="MDQ0168277.1"/>
    </source>
</evidence>
<dbReference type="InterPro" id="IPR005149">
    <property type="entry name" value="Tscrpt_reg_PadR_N"/>
</dbReference>
<reference evidence="2 3" key="1">
    <citation type="submission" date="2023-07" db="EMBL/GenBank/DDBJ databases">
        <title>Genomic Encyclopedia of Type Strains, Phase IV (KMG-IV): sequencing the most valuable type-strain genomes for metagenomic binning, comparative biology and taxonomic classification.</title>
        <authorList>
            <person name="Goeker M."/>
        </authorList>
    </citation>
    <scope>NUCLEOTIDE SEQUENCE [LARGE SCALE GENOMIC DNA]</scope>
    <source>
        <strain evidence="2 3">DSM 12751</strain>
    </source>
</reference>
<proteinExistence type="predicted"/>
<dbReference type="SUPFAM" id="SSF46785">
    <property type="entry name" value="Winged helix' DNA-binding domain"/>
    <property type="match status" value="1"/>
</dbReference>
<dbReference type="PANTHER" id="PTHR43252:SF2">
    <property type="entry name" value="TRANSCRIPTION REGULATOR, PADR-LIKE FAMILY"/>
    <property type="match status" value="1"/>
</dbReference>
<dbReference type="GO" id="GO:0003677">
    <property type="term" value="F:DNA binding"/>
    <property type="evidence" value="ECO:0007669"/>
    <property type="project" value="UniProtKB-KW"/>
</dbReference>
<keyword evidence="2" id="KW-0238">DNA-binding</keyword>
<evidence type="ECO:0000313" key="3">
    <source>
        <dbReference type="Proteomes" id="UP001235840"/>
    </source>
</evidence>
<evidence type="ECO:0000259" key="1">
    <source>
        <dbReference type="Pfam" id="PF03551"/>
    </source>
</evidence>
<dbReference type="RefSeq" id="WP_307397890.1">
    <property type="nucleotide sequence ID" value="NZ_BAAADK010000004.1"/>
</dbReference>
<dbReference type="EMBL" id="JAUSTY010000026">
    <property type="protein sequence ID" value="MDQ0168277.1"/>
    <property type="molecule type" value="Genomic_DNA"/>
</dbReference>
<name>A0ABT9W4V5_9BACI</name>
<comment type="caution">
    <text evidence="2">The sequence shown here is derived from an EMBL/GenBank/DDBJ whole genome shotgun (WGS) entry which is preliminary data.</text>
</comment>